<evidence type="ECO:0000313" key="3">
    <source>
        <dbReference type="EMBL" id="CAI4045324.1"/>
    </source>
</evidence>
<evidence type="ECO:0008006" key="5">
    <source>
        <dbReference type="Google" id="ProtNLM"/>
    </source>
</evidence>
<feature type="region of interest" description="Disordered" evidence="1">
    <location>
        <begin position="39"/>
        <end position="58"/>
    </location>
</feature>
<dbReference type="AlphaFoldDB" id="A0AA35J2T2"/>
<accession>A0AA35J2T2</accession>
<gene>
    <name evidence="3" type="primary">SUVC11G1780</name>
    <name evidence="3" type="ORF">SUVC_11G1780</name>
</gene>
<protein>
    <recommendedName>
        <fullName evidence="5">Secreted protein</fullName>
    </recommendedName>
</protein>
<proteinExistence type="predicted"/>
<name>A0AA35J2T2_SACUV</name>
<keyword evidence="2" id="KW-0732">Signal</keyword>
<evidence type="ECO:0000313" key="4">
    <source>
        <dbReference type="Proteomes" id="UP001162090"/>
    </source>
</evidence>
<organism evidence="3 4">
    <name type="scientific">Saccharomyces uvarum</name>
    <name type="common">Yeast</name>
    <name type="synonym">Saccharomyces bayanus var. uvarum</name>
    <dbReference type="NCBI Taxonomy" id="230603"/>
    <lineage>
        <taxon>Eukaryota</taxon>
        <taxon>Fungi</taxon>
        <taxon>Dikarya</taxon>
        <taxon>Ascomycota</taxon>
        <taxon>Saccharomycotina</taxon>
        <taxon>Saccharomycetes</taxon>
        <taxon>Saccharomycetales</taxon>
        <taxon>Saccharomycetaceae</taxon>
        <taxon>Saccharomyces</taxon>
    </lineage>
</organism>
<feature type="signal peptide" evidence="2">
    <location>
        <begin position="1"/>
        <end position="21"/>
    </location>
</feature>
<sequence>MSLLPTLLLPVAAATKVPALAKILVPIYCHTGPCKVARDLKDSHPPPPPPPLLEQPDAVPSGLGPFLFFSFSSLSLSI</sequence>
<dbReference type="Proteomes" id="UP001162090">
    <property type="component" value="Chromosome 11"/>
</dbReference>
<dbReference type="EMBL" id="OX365922">
    <property type="protein sequence ID" value="CAI4045324.1"/>
    <property type="molecule type" value="Genomic_DNA"/>
</dbReference>
<evidence type="ECO:0000256" key="2">
    <source>
        <dbReference type="SAM" id="SignalP"/>
    </source>
</evidence>
<reference evidence="3" key="1">
    <citation type="submission" date="2022-10" db="EMBL/GenBank/DDBJ databases">
        <authorList>
            <person name="Byrne P K."/>
        </authorList>
    </citation>
    <scope>NUCLEOTIDE SEQUENCE</scope>
    <source>
        <strain evidence="3">CBS7001</strain>
    </source>
</reference>
<feature type="chain" id="PRO_5041363648" description="Secreted protein" evidence="2">
    <location>
        <begin position="22"/>
        <end position="78"/>
    </location>
</feature>
<evidence type="ECO:0000256" key="1">
    <source>
        <dbReference type="SAM" id="MobiDB-lite"/>
    </source>
</evidence>